<dbReference type="EMBL" id="JAAMPC010000014">
    <property type="protein sequence ID" value="KAG2264672.1"/>
    <property type="molecule type" value="Genomic_DNA"/>
</dbReference>
<accession>A0A8X7Q877</accession>
<dbReference type="OrthoDB" id="1749493at2759"/>
<evidence type="ECO:0000256" key="1">
    <source>
        <dbReference type="SAM" id="MobiDB-lite"/>
    </source>
</evidence>
<proteinExistence type="predicted"/>
<keyword evidence="4" id="KW-1185">Reference proteome</keyword>
<dbReference type="AlphaFoldDB" id="A0A8X7Q877"/>
<feature type="region of interest" description="Disordered" evidence="1">
    <location>
        <begin position="142"/>
        <end position="166"/>
    </location>
</feature>
<evidence type="ECO:0000259" key="2">
    <source>
        <dbReference type="Pfam" id="PF13966"/>
    </source>
</evidence>
<protein>
    <recommendedName>
        <fullName evidence="2">Reverse transcriptase zinc-binding domain-containing protein</fullName>
    </recommendedName>
</protein>
<dbReference type="InterPro" id="IPR026960">
    <property type="entry name" value="RVT-Znf"/>
</dbReference>
<organism evidence="3 4">
    <name type="scientific">Brassica carinata</name>
    <name type="common">Ethiopian mustard</name>
    <name type="synonym">Abyssinian cabbage</name>
    <dbReference type="NCBI Taxonomy" id="52824"/>
    <lineage>
        <taxon>Eukaryota</taxon>
        <taxon>Viridiplantae</taxon>
        <taxon>Streptophyta</taxon>
        <taxon>Embryophyta</taxon>
        <taxon>Tracheophyta</taxon>
        <taxon>Spermatophyta</taxon>
        <taxon>Magnoliopsida</taxon>
        <taxon>eudicotyledons</taxon>
        <taxon>Gunneridae</taxon>
        <taxon>Pentapetalae</taxon>
        <taxon>rosids</taxon>
        <taxon>malvids</taxon>
        <taxon>Brassicales</taxon>
        <taxon>Brassicaceae</taxon>
        <taxon>Brassiceae</taxon>
        <taxon>Brassica</taxon>
    </lineage>
</organism>
<dbReference type="Pfam" id="PF13966">
    <property type="entry name" value="zf-RVT"/>
    <property type="match status" value="1"/>
</dbReference>
<evidence type="ECO:0000313" key="3">
    <source>
        <dbReference type="EMBL" id="KAG2264672.1"/>
    </source>
</evidence>
<name>A0A8X7Q877_BRACI</name>
<gene>
    <name evidence="3" type="ORF">Bca52824_071751</name>
</gene>
<dbReference type="Proteomes" id="UP000886595">
    <property type="component" value="Unassembled WGS sequence"/>
</dbReference>
<feature type="domain" description="Reverse transcriptase zinc-binding" evidence="2">
    <location>
        <begin position="19"/>
        <end position="74"/>
    </location>
</feature>
<sequence>MKEEKEEIRGQEPSLNGLREQIWLLKTPRKIKHFLWQALSNSIAAASLLVDRHCGHDRSCQRCSSEEESVNHISCLHALQHYKRGLCRIFLLFRGLSRKWSDQLDAFLFPMDHLVYLKSKKRQSVQWKRYLTARHVKSLNTRSRRMESGTSDTAHSANDGDTWIER</sequence>
<comment type="caution">
    <text evidence="3">The sequence shown here is derived from an EMBL/GenBank/DDBJ whole genome shotgun (WGS) entry which is preliminary data.</text>
</comment>
<reference evidence="3 4" key="1">
    <citation type="submission" date="2020-02" db="EMBL/GenBank/DDBJ databases">
        <authorList>
            <person name="Ma Q."/>
            <person name="Huang Y."/>
            <person name="Song X."/>
            <person name="Pei D."/>
        </authorList>
    </citation>
    <scope>NUCLEOTIDE SEQUENCE [LARGE SCALE GENOMIC DNA]</scope>
    <source>
        <strain evidence="3">Sxm20200214</strain>
        <tissue evidence="3">Leaf</tissue>
    </source>
</reference>
<evidence type="ECO:0000313" key="4">
    <source>
        <dbReference type="Proteomes" id="UP000886595"/>
    </source>
</evidence>